<keyword evidence="1" id="KW-0812">Transmembrane</keyword>
<evidence type="ECO:0000256" key="1">
    <source>
        <dbReference type="SAM" id="Phobius"/>
    </source>
</evidence>
<name>A0A4Y8SFQ6_9SPHI</name>
<evidence type="ECO:0000313" key="2">
    <source>
        <dbReference type="EMBL" id="TFF37226.1"/>
    </source>
</evidence>
<organism evidence="2 3">
    <name type="scientific">Mucilaginibacter psychrotolerans</name>
    <dbReference type="NCBI Taxonomy" id="1524096"/>
    <lineage>
        <taxon>Bacteria</taxon>
        <taxon>Pseudomonadati</taxon>
        <taxon>Bacteroidota</taxon>
        <taxon>Sphingobacteriia</taxon>
        <taxon>Sphingobacteriales</taxon>
        <taxon>Sphingobacteriaceae</taxon>
        <taxon>Mucilaginibacter</taxon>
    </lineage>
</organism>
<reference evidence="2 3" key="1">
    <citation type="journal article" date="2017" name="Int. J. Syst. Evol. Microbiol.">
        <title>Mucilaginibacterpsychrotolerans sp. nov., isolated from peatlands.</title>
        <authorList>
            <person name="Deng Y."/>
            <person name="Shen L."/>
            <person name="Xu B."/>
            <person name="Liu Y."/>
            <person name="Gu Z."/>
            <person name="Liu H."/>
            <person name="Zhou Y."/>
        </authorList>
    </citation>
    <scope>NUCLEOTIDE SEQUENCE [LARGE SCALE GENOMIC DNA]</scope>
    <source>
        <strain evidence="2 3">NH7-4</strain>
    </source>
</reference>
<dbReference type="EMBL" id="SOZE01000011">
    <property type="protein sequence ID" value="TFF37226.1"/>
    <property type="molecule type" value="Genomic_DNA"/>
</dbReference>
<evidence type="ECO:0000313" key="3">
    <source>
        <dbReference type="Proteomes" id="UP000297540"/>
    </source>
</evidence>
<feature type="transmembrane region" description="Helical" evidence="1">
    <location>
        <begin position="7"/>
        <end position="25"/>
    </location>
</feature>
<keyword evidence="1" id="KW-1133">Transmembrane helix</keyword>
<keyword evidence="3" id="KW-1185">Reference proteome</keyword>
<accession>A0A4Y8SFQ6</accession>
<keyword evidence="1" id="KW-0472">Membrane</keyword>
<dbReference type="Proteomes" id="UP000297540">
    <property type="component" value="Unassembled WGS sequence"/>
</dbReference>
<feature type="transmembrane region" description="Helical" evidence="1">
    <location>
        <begin position="37"/>
        <end position="54"/>
    </location>
</feature>
<dbReference type="RefSeq" id="WP_133231381.1">
    <property type="nucleotide sequence ID" value="NZ_SOZE01000011.1"/>
</dbReference>
<gene>
    <name evidence="2" type="ORF">E2R66_12355</name>
</gene>
<dbReference type="AlphaFoldDB" id="A0A4Y8SFQ6"/>
<proteinExistence type="predicted"/>
<sequence length="60" mass="6874">MEKKKSISFTLGIVAVILGVVLFKHFDFKNLRFQQPALDIVYLITFIISIYILGRSSRGK</sequence>
<protein>
    <submittedName>
        <fullName evidence="2">Uncharacterized protein</fullName>
    </submittedName>
</protein>
<comment type="caution">
    <text evidence="2">The sequence shown here is derived from an EMBL/GenBank/DDBJ whole genome shotgun (WGS) entry which is preliminary data.</text>
</comment>
<dbReference type="OrthoDB" id="966098at2"/>